<keyword evidence="8" id="KW-1133">Transmembrane helix</keyword>
<evidence type="ECO:0000259" key="10">
    <source>
        <dbReference type="SMART" id="SM00642"/>
    </source>
</evidence>
<dbReference type="GO" id="GO:0070600">
    <property type="term" value="P:fungal-type cell wall (1-&gt;3)-alpha-glucan biosynthetic process"/>
    <property type="evidence" value="ECO:0007669"/>
    <property type="project" value="TreeGrafter"/>
</dbReference>
<keyword evidence="9" id="KW-0732">Signal</keyword>
<keyword evidence="8" id="KW-0812">Transmembrane</keyword>
<feature type="transmembrane region" description="Helical" evidence="8">
    <location>
        <begin position="1987"/>
        <end position="2011"/>
    </location>
</feature>
<dbReference type="InterPro" id="IPR006047">
    <property type="entry name" value="GH13_cat_dom"/>
</dbReference>
<dbReference type="InterPro" id="IPR058656">
    <property type="entry name" value="Mok11-13/Ags1-like_GH"/>
</dbReference>
<dbReference type="Pfam" id="PF08323">
    <property type="entry name" value="Glyco_transf_5"/>
    <property type="match status" value="1"/>
</dbReference>
<reference evidence="11" key="1">
    <citation type="journal article" date="2019" name="Environ. Microbiol.">
        <title>Fungal ecological strategies reflected in gene transcription - a case study of two litter decomposers.</title>
        <authorList>
            <person name="Barbi F."/>
            <person name="Kohler A."/>
            <person name="Barry K."/>
            <person name="Baskaran P."/>
            <person name="Daum C."/>
            <person name="Fauchery L."/>
            <person name="Ihrmark K."/>
            <person name="Kuo A."/>
            <person name="LaButti K."/>
            <person name="Lipzen A."/>
            <person name="Morin E."/>
            <person name="Grigoriev I.V."/>
            <person name="Henrissat B."/>
            <person name="Lindahl B."/>
            <person name="Martin F."/>
        </authorList>
    </citation>
    <scope>NUCLEOTIDE SEQUENCE</scope>
    <source>
        <strain evidence="11">JB14</strain>
    </source>
</reference>
<dbReference type="OrthoDB" id="512920at2759"/>
<evidence type="ECO:0000256" key="7">
    <source>
        <dbReference type="SAM" id="MobiDB-lite"/>
    </source>
</evidence>
<protein>
    <recommendedName>
        <fullName evidence="2">alpha-1,3-glucan synthase</fullName>
        <ecNumber evidence="2">2.4.1.183</ecNumber>
    </recommendedName>
</protein>
<dbReference type="EMBL" id="ML769384">
    <property type="protein sequence ID" value="KAE9411043.1"/>
    <property type="molecule type" value="Genomic_DNA"/>
</dbReference>
<feature type="transmembrane region" description="Helical" evidence="8">
    <location>
        <begin position="2175"/>
        <end position="2196"/>
    </location>
</feature>
<feature type="transmembrane region" description="Helical" evidence="8">
    <location>
        <begin position="1921"/>
        <end position="1941"/>
    </location>
</feature>
<dbReference type="SMART" id="SM00642">
    <property type="entry name" value="Aamy"/>
    <property type="match status" value="1"/>
</dbReference>
<comment type="similarity">
    <text evidence="1">Belongs to the glycosyltransferase group 1 family.</text>
</comment>
<dbReference type="Pfam" id="PF26127">
    <property type="entry name" value="12TM_Mok13"/>
    <property type="match status" value="1"/>
</dbReference>
<keyword evidence="8" id="KW-0472">Membrane</keyword>
<dbReference type="FunFam" id="3.40.50.2000:FF:000052">
    <property type="entry name" value="Alpha-1,3-glucan synthase Ags2"/>
    <property type="match status" value="1"/>
</dbReference>
<keyword evidence="11" id="KW-0378">Hydrolase</keyword>
<dbReference type="PANTHER" id="PTHR47182:SF2">
    <property type="entry name" value="CELL WALL ALPHA-1,3-GLUCAN SYNTHASE AGS1"/>
    <property type="match status" value="1"/>
</dbReference>
<feature type="signal peptide" evidence="9">
    <location>
        <begin position="1"/>
        <end position="20"/>
    </location>
</feature>
<dbReference type="FunFam" id="3.20.20.80:FF:000114">
    <property type="entry name" value="Cell wall alpha-1,3-glucan synthase ags1"/>
    <property type="match status" value="1"/>
</dbReference>
<dbReference type="InterPro" id="IPR013534">
    <property type="entry name" value="Starch_synth_cat_dom"/>
</dbReference>
<dbReference type="SUPFAM" id="SSF51445">
    <property type="entry name" value="(Trans)glycosidases"/>
    <property type="match status" value="1"/>
</dbReference>
<feature type="transmembrane region" description="Helical" evidence="8">
    <location>
        <begin position="2023"/>
        <end position="2046"/>
    </location>
</feature>
<comment type="catalytic activity">
    <reaction evidence="6">
        <text>[(1-&gt;3)-alpha-D-glucosyl](n) + UDP-alpha-D-glucose = [(1-&gt;3)-alpha-D-glucosyl](n+1) + UDP + H(+)</text>
        <dbReference type="Rhea" id="RHEA:19749"/>
        <dbReference type="Rhea" id="RHEA-COMP:11150"/>
        <dbReference type="Rhea" id="RHEA-COMP:11151"/>
        <dbReference type="ChEBI" id="CHEBI:15378"/>
        <dbReference type="ChEBI" id="CHEBI:28100"/>
        <dbReference type="ChEBI" id="CHEBI:58223"/>
        <dbReference type="ChEBI" id="CHEBI:58885"/>
        <dbReference type="EC" id="2.4.1.183"/>
    </reaction>
</comment>
<feature type="transmembrane region" description="Helical" evidence="8">
    <location>
        <begin position="1065"/>
        <end position="1088"/>
    </location>
</feature>
<feature type="chain" id="PRO_5025459980" description="alpha-1,3-glucan synthase" evidence="9">
    <location>
        <begin position="21"/>
        <end position="2285"/>
    </location>
</feature>
<name>A0A6A4INS4_9AGAR</name>
<feature type="transmembrane region" description="Helical" evidence="8">
    <location>
        <begin position="2258"/>
        <end position="2277"/>
    </location>
</feature>
<accession>A0A6A4INS4</accession>
<feature type="transmembrane region" description="Helical" evidence="8">
    <location>
        <begin position="2105"/>
        <end position="2127"/>
    </location>
</feature>
<sequence length="2285" mass="255581">MGLLATAVGALALFSCLVDASPYRDDLVDYNLNTNKNATDPTQYTTTRQNVTYTPSPQNWRSLPVYTVLLDKWADGDPSNNDFFGTIYEWDYRETQLRFGGDLKGLVSRLDYLQGMGIKVIYVAGTPFLNMLWQADSYSPLDMTVLDPHWGTWDDWVTTIDEIHARGMYFMADLTVGTMSDLLGFKGFLNTSAPFSIDEYDTEWVLPSYMPWNFTEYKDFEIINTRNDSCVYPTFWDDDGTIIPESSVGANGCYESDFDQYGDMEAFGVHPDWQRELSKFASVQDRLREWKPSVLDRLSTFSCMVITALDIDAIRIDKATQVTVDALATWATATRKCASNLGKDNFYIPGEVTGGDTFGSIYLGRGRTPSQRPTDINAAGNLTSSESSFFLRDEGDVALDGCAFHYSIYRALTRFLGMDGNLAVAYDVDTNFIIAWSEIFVDNDFINSQTNEVDPRHMYGTSNFDVFRWPSLANGTQRSALGTFITSLVMPGLVMYYYGEEQAFYVYDDTANNYLYGRQSMVANQAWKRHGCYQLGSDQYFNMPLDKSALGCYDDWNALDHFDPTADSRRLFAQYNYMRTQYAALQDGYLLTQLGNWTQYIQREGSNGTATEMGLWSISRSEMTGAQNLTGSDTSEIWMLYTNENSTNTWTFNCSEDLWISSPYQAGVVVQNLFYPYETYTLEESGKSYFNNSAAPFFGCLGSVTMDGYGFKALVPVANWTAPLPALTAFTPGHDSRINSETSGTSVDISFEFNTEMDCSGVTNSISMNMSTSSTGSVPTISNVNCGNMTSSANVIVQGVSRTTWVWNATLTNFPDGILTITLNKPSSTGGVSTGAVDTVLLRKGLSTNVMVFPESDYNSSSLTKSGDDYIFTHTAIGADMFRYSWNFGQNWTNWTTWEDTTTVNTTFFADADLFWDGDHIMVQYWSALALSSTHVVHADYGWSGFTRRVPQFIATGVFNEWGDNQGIANTFSQVGDGLWEFTFMYFWPTYFQVHVWDETDDFYYGDVDSDGVLDRLPPNTEATNYLNMSAPPKPHLSWTVYLDDSTMTWYLAPQGREGVGATTYALLVSIPLITGTLAVLIFMWSFYGIRYNQYGVKAKTNYFPIFGGKSSDSKDGAAMSEKKSEKKFFSHKHHSDIIGWPEDKNKRRKVLIATLEYEIIDWKLKVKIAMSDVDLLWVVPKVKDIEYPAGDPAEPIEVIIFGEPYLIEVETHVLDNITYVILDSPVFRAQTKADPYPARMDDLSSAIFYSTWNQAIAATVRRNPTVDIYHVNDYHGALAPIYLLPKVLPVCLSLHNAEFQGLWPLRTKEEMKEVCSAFNISKEHCTKYVQFGNTFNLLHAAASFISLGSLSCSMDFEHVDSLPNPDPTDIAALDESPMDAKKVEVDHVAESARPENKRQAQEWAGLKQDPDSDLFVFVGRWSKQKGVDLIADVMPSLLEKRPTIQLITVGPVIDLYGRFAAEKLARLMELYPDRVFSKPEFTALPPFLFSGADFALIPSRDEPFGLVAVEFGRKGALGVGSRLGGLGLMPWFPVESSSTAHMLSQLTKTIKMALKSTEEERAILRARSALQRFPVVEWRQRMEDFHKRSINASRDGAGADAWRESDCDNGTGGLRPVAEADDWNPVNQDYPSHPGWDGSSLTVDNLASPVGSPLGSPSMNNSVEMFASDESANAPPRLLQPSDDGDAASTASYDDFLSRANRAIARDQRHAPDPFLDGDFKRPARPFSSHSRMSSASSIADVADEHSSSVLNQAIASFTDADGGVAADFVQKLQDLTAKNSEHELSIEKYLIKSEEAFFGKVRKDKLSSATSVRSHQRDSVWGTPDPSIYSRPSSPMGDTFPNADWEAPQAQPTQNQMTRPSNLLVSCLHLLQTLCATSFQITLLSGHNWQSNTELYILGGIFLAASAVWYPLFRLKPSVYVLSAPWIFFGVAFFLIGLPSVSTALNPSHKIVSNIATWCYAVASAAAFMFFGLNFGEEAGAATEVWMLRACIVQGSQQLWVAALWYWGYKLNTEADNYTPPWWICVAVWPLSILCFLCFFLLLYGLPDYYRQTPPKVPNFVRTLFRRRIVIWFLVSVVLQSYWLSGPYGQNWHFLWNSELPTWQILLLVLAFFIGVWSLMLFVLTHFSKTHTWLLPVFAVGLGAPRWCQILWGTSGIAYYVPWAHSGGPYLAIGLWLWLGVLDSVQGVGLGLILLQTLSRLHVTVTLAFSQILGAAVVMIARATAPDALGPGTVFPDVGKWNPQNGLSGSPMVEPMFWVCLICQLIIVAGYFWFYRREELARP</sequence>
<evidence type="ECO:0000256" key="1">
    <source>
        <dbReference type="ARBA" id="ARBA00006122"/>
    </source>
</evidence>
<evidence type="ECO:0000256" key="8">
    <source>
        <dbReference type="SAM" id="Phobius"/>
    </source>
</evidence>
<dbReference type="Proteomes" id="UP000799118">
    <property type="component" value="Unassembled WGS sequence"/>
</dbReference>
<feature type="transmembrane region" description="Helical" evidence="8">
    <location>
        <begin position="1897"/>
        <end position="1914"/>
    </location>
</feature>
<keyword evidence="5" id="KW-0961">Cell wall biogenesis/degradation</keyword>
<dbReference type="Pfam" id="PF26122">
    <property type="entry name" value="CBM_Mok13"/>
    <property type="match status" value="1"/>
</dbReference>
<dbReference type="InterPro" id="IPR058657">
    <property type="entry name" value="Mok11-13/Ags1-like_Ig"/>
</dbReference>
<keyword evidence="4" id="KW-0808">Transferase</keyword>
<dbReference type="Pfam" id="PF00534">
    <property type="entry name" value="Glycos_transf_1"/>
    <property type="match status" value="1"/>
</dbReference>
<evidence type="ECO:0000256" key="4">
    <source>
        <dbReference type="ARBA" id="ARBA00022679"/>
    </source>
</evidence>
<gene>
    <name evidence="11" type="ORF">BT96DRAFT_983698</name>
</gene>
<organism evidence="11 12">
    <name type="scientific">Gymnopus androsaceus JB14</name>
    <dbReference type="NCBI Taxonomy" id="1447944"/>
    <lineage>
        <taxon>Eukaryota</taxon>
        <taxon>Fungi</taxon>
        <taxon>Dikarya</taxon>
        <taxon>Basidiomycota</taxon>
        <taxon>Agaricomycotina</taxon>
        <taxon>Agaricomycetes</taxon>
        <taxon>Agaricomycetidae</taxon>
        <taxon>Agaricales</taxon>
        <taxon>Marasmiineae</taxon>
        <taxon>Omphalotaceae</taxon>
        <taxon>Gymnopus</taxon>
    </lineage>
</organism>
<dbReference type="EC" id="2.4.1.183" evidence="2"/>
<evidence type="ECO:0000256" key="5">
    <source>
        <dbReference type="ARBA" id="ARBA00023316"/>
    </source>
</evidence>
<evidence type="ECO:0000256" key="9">
    <source>
        <dbReference type="SAM" id="SignalP"/>
    </source>
</evidence>
<evidence type="ECO:0000256" key="6">
    <source>
        <dbReference type="ARBA" id="ARBA00048960"/>
    </source>
</evidence>
<evidence type="ECO:0000313" key="12">
    <source>
        <dbReference type="Proteomes" id="UP000799118"/>
    </source>
</evidence>
<dbReference type="CDD" id="cd11323">
    <property type="entry name" value="AmyAc_AGS"/>
    <property type="match status" value="1"/>
</dbReference>
<evidence type="ECO:0000256" key="2">
    <source>
        <dbReference type="ARBA" id="ARBA00012688"/>
    </source>
</evidence>
<dbReference type="Gene3D" id="3.20.20.80">
    <property type="entry name" value="Glycosidases"/>
    <property type="match status" value="2"/>
</dbReference>
<feature type="transmembrane region" description="Helical" evidence="8">
    <location>
        <begin position="1865"/>
        <end position="1885"/>
    </location>
</feature>
<dbReference type="PANTHER" id="PTHR47182">
    <property type="entry name" value="CELL WALL ALPHA-1,3-GLUCAN SYNTHASE AGS1-RELATED"/>
    <property type="match status" value="1"/>
</dbReference>
<dbReference type="SUPFAM" id="SSF53756">
    <property type="entry name" value="UDP-Glycosyltransferase/glycogen phosphorylase"/>
    <property type="match status" value="1"/>
</dbReference>
<feature type="transmembrane region" description="Helical" evidence="8">
    <location>
        <begin position="1953"/>
        <end position="1975"/>
    </location>
</feature>
<dbReference type="Pfam" id="PF26108">
    <property type="entry name" value="GH_Mok13"/>
    <property type="match status" value="1"/>
</dbReference>
<feature type="transmembrane region" description="Helical" evidence="8">
    <location>
        <begin position="2139"/>
        <end position="2163"/>
    </location>
</feature>
<dbReference type="GO" id="GO:0016787">
    <property type="term" value="F:hydrolase activity"/>
    <property type="evidence" value="ECO:0007669"/>
    <property type="project" value="UniProtKB-KW"/>
</dbReference>
<dbReference type="InterPro" id="IPR001296">
    <property type="entry name" value="Glyco_trans_1"/>
</dbReference>
<dbReference type="InterPro" id="IPR058655">
    <property type="entry name" value="Mok11-14/Ags1-like"/>
</dbReference>
<dbReference type="FunFam" id="3.20.20.80:FF:000162">
    <property type="entry name" value="Cell wall alpha-1,3-glucan synthase mok12"/>
    <property type="match status" value="1"/>
</dbReference>
<dbReference type="Pfam" id="PF26111">
    <property type="entry name" value="Ig_Mok13"/>
    <property type="match status" value="1"/>
</dbReference>
<feature type="transmembrane region" description="Helical" evidence="8">
    <location>
        <begin position="2067"/>
        <end position="2085"/>
    </location>
</feature>
<keyword evidence="12" id="KW-1185">Reference proteome</keyword>
<feature type="region of interest" description="Disordered" evidence="7">
    <location>
        <begin position="1811"/>
        <end position="1830"/>
    </location>
</feature>
<feature type="transmembrane region" description="Helical" evidence="8">
    <location>
        <begin position="2203"/>
        <end position="2223"/>
    </location>
</feature>
<dbReference type="InterPro" id="IPR058654">
    <property type="entry name" value="Mok11-14/Ags1-like_TM"/>
</dbReference>
<dbReference type="InterPro" id="IPR058658">
    <property type="entry name" value="Mok11-13/Ags1-like_Ig_2"/>
</dbReference>
<dbReference type="GO" id="GO:0047657">
    <property type="term" value="F:alpha-1,3-glucan synthase activity"/>
    <property type="evidence" value="ECO:0007669"/>
    <property type="project" value="UniProtKB-EC"/>
</dbReference>
<dbReference type="Pfam" id="PF26114">
    <property type="entry name" value="Ig_2_Mok13"/>
    <property type="match status" value="1"/>
</dbReference>
<feature type="domain" description="Glycosyl hydrolase family 13 catalytic" evidence="10">
    <location>
        <begin position="67"/>
        <end position="525"/>
    </location>
</feature>
<keyword evidence="3" id="KW-0328">Glycosyltransferase</keyword>
<evidence type="ECO:0000313" key="11">
    <source>
        <dbReference type="EMBL" id="KAE9411043.1"/>
    </source>
</evidence>
<dbReference type="Pfam" id="PF00128">
    <property type="entry name" value="Alpha-amylase"/>
    <property type="match status" value="1"/>
</dbReference>
<dbReference type="InterPro" id="IPR017853">
    <property type="entry name" value="GH"/>
</dbReference>
<dbReference type="Gene3D" id="3.40.50.2000">
    <property type="entry name" value="Glycogen Phosphorylase B"/>
    <property type="match status" value="2"/>
</dbReference>
<dbReference type="GO" id="GO:0009277">
    <property type="term" value="C:fungal-type cell wall"/>
    <property type="evidence" value="ECO:0007669"/>
    <property type="project" value="TreeGrafter"/>
</dbReference>
<dbReference type="InterPro" id="IPR058659">
    <property type="entry name" value="Mok11-13/Ags1-like_CBM"/>
</dbReference>
<feature type="region of interest" description="Disordered" evidence="7">
    <location>
        <begin position="1594"/>
        <end position="1691"/>
    </location>
</feature>
<evidence type="ECO:0000256" key="3">
    <source>
        <dbReference type="ARBA" id="ARBA00022676"/>
    </source>
</evidence>
<proteinExistence type="inferred from homology"/>